<evidence type="ECO:0000313" key="3">
    <source>
        <dbReference type="Proteomes" id="UP000018888"/>
    </source>
</evidence>
<evidence type="ECO:0000256" key="1">
    <source>
        <dbReference type="SAM" id="Phobius"/>
    </source>
</evidence>
<dbReference type="VEuPathDB" id="FungiDB:RhiirFUN_013931"/>
<accession>A0A2P4PNI7</accession>
<gene>
    <name evidence="2" type="ORF">GLOIN_2v1652462</name>
</gene>
<reference evidence="2 3" key="2">
    <citation type="journal article" date="2018" name="New Phytol.">
        <title>High intraspecific genome diversity in the model arbuscular mycorrhizal symbiont Rhizophagus irregularis.</title>
        <authorList>
            <person name="Chen E.C.H."/>
            <person name="Morin E."/>
            <person name="Beaudet D."/>
            <person name="Noel J."/>
            <person name="Yildirir G."/>
            <person name="Ndikumana S."/>
            <person name="Charron P."/>
            <person name="St-Onge C."/>
            <person name="Giorgi J."/>
            <person name="Kruger M."/>
            <person name="Marton T."/>
            <person name="Ropars J."/>
            <person name="Grigoriev I.V."/>
            <person name="Hainaut M."/>
            <person name="Henrissat B."/>
            <person name="Roux C."/>
            <person name="Martin F."/>
            <person name="Corradi N."/>
        </authorList>
    </citation>
    <scope>NUCLEOTIDE SEQUENCE [LARGE SCALE GENOMIC DNA]</scope>
    <source>
        <strain evidence="2 3">DAOM 197198</strain>
    </source>
</reference>
<dbReference type="EMBL" id="AUPC02000180">
    <property type="protein sequence ID" value="POG66940.1"/>
    <property type="molecule type" value="Genomic_DNA"/>
</dbReference>
<organism evidence="2 3">
    <name type="scientific">Rhizophagus irregularis (strain DAOM 181602 / DAOM 197198 / MUCL 43194)</name>
    <name type="common">Arbuscular mycorrhizal fungus</name>
    <name type="synonym">Glomus intraradices</name>
    <dbReference type="NCBI Taxonomy" id="747089"/>
    <lineage>
        <taxon>Eukaryota</taxon>
        <taxon>Fungi</taxon>
        <taxon>Fungi incertae sedis</taxon>
        <taxon>Mucoromycota</taxon>
        <taxon>Glomeromycotina</taxon>
        <taxon>Glomeromycetes</taxon>
        <taxon>Glomerales</taxon>
        <taxon>Glomeraceae</taxon>
        <taxon>Rhizophagus</taxon>
    </lineage>
</organism>
<dbReference type="AlphaFoldDB" id="A0A2P4PNI7"/>
<proteinExistence type="predicted"/>
<feature type="transmembrane region" description="Helical" evidence="1">
    <location>
        <begin position="27"/>
        <end position="45"/>
    </location>
</feature>
<evidence type="ECO:0000313" key="2">
    <source>
        <dbReference type="EMBL" id="POG66940.1"/>
    </source>
</evidence>
<keyword evidence="1" id="KW-0472">Membrane</keyword>
<keyword evidence="1" id="KW-1133">Transmembrane helix</keyword>
<keyword evidence="1" id="KW-0812">Transmembrane</keyword>
<keyword evidence="3" id="KW-1185">Reference proteome</keyword>
<sequence length="87" mass="9892">MTVATTTINNRTGLSININDDGNSVQIILFVTATPFFAVLGWIIINEMTLHFQSLEAAVFVIAFLMANYLIQKYNLQKFKEKFWSSI</sequence>
<feature type="transmembrane region" description="Helical" evidence="1">
    <location>
        <begin position="51"/>
        <end position="71"/>
    </location>
</feature>
<name>A0A2P4PNI7_RHIID</name>
<dbReference type="Proteomes" id="UP000018888">
    <property type="component" value="Unassembled WGS sequence"/>
</dbReference>
<reference evidence="2 3" key="1">
    <citation type="journal article" date="2013" name="Proc. Natl. Acad. Sci. U.S.A.">
        <title>Genome of an arbuscular mycorrhizal fungus provides insight into the oldest plant symbiosis.</title>
        <authorList>
            <person name="Tisserant E."/>
            <person name="Malbreil M."/>
            <person name="Kuo A."/>
            <person name="Kohler A."/>
            <person name="Symeonidi A."/>
            <person name="Balestrini R."/>
            <person name="Charron P."/>
            <person name="Duensing N."/>
            <person name="Frei Dit Frey N."/>
            <person name="Gianinazzi-Pearson V."/>
            <person name="Gilbert L.B."/>
            <person name="Handa Y."/>
            <person name="Herr J.R."/>
            <person name="Hijri M."/>
            <person name="Koul R."/>
            <person name="Kawaguchi M."/>
            <person name="Krajinski F."/>
            <person name="Lammers P.J."/>
            <person name="Masclaux F.G."/>
            <person name="Murat C."/>
            <person name="Morin E."/>
            <person name="Ndikumana S."/>
            <person name="Pagni M."/>
            <person name="Petitpierre D."/>
            <person name="Requena N."/>
            <person name="Rosikiewicz P."/>
            <person name="Riley R."/>
            <person name="Saito K."/>
            <person name="San Clemente H."/>
            <person name="Shapiro H."/>
            <person name="van Tuinen D."/>
            <person name="Becard G."/>
            <person name="Bonfante P."/>
            <person name="Paszkowski U."/>
            <person name="Shachar-Hill Y.Y."/>
            <person name="Tuskan G.A."/>
            <person name="Young P.W."/>
            <person name="Sanders I.R."/>
            <person name="Henrissat B."/>
            <person name="Rensing S.A."/>
            <person name="Grigoriev I.V."/>
            <person name="Corradi N."/>
            <person name="Roux C."/>
            <person name="Martin F."/>
        </authorList>
    </citation>
    <scope>NUCLEOTIDE SEQUENCE [LARGE SCALE GENOMIC DNA]</scope>
    <source>
        <strain evidence="2 3">DAOM 197198</strain>
    </source>
</reference>
<comment type="caution">
    <text evidence="2">The sequence shown here is derived from an EMBL/GenBank/DDBJ whole genome shotgun (WGS) entry which is preliminary data.</text>
</comment>
<protein>
    <submittedName>
        <fullName evidence="2">Uncharacterized protein</fullName>
    </submittedName>
</protein>